<evidence type="ECO:0000313" key="2">
    <source>
        <dbReference type="Proteomes" id="UP000671828"/>
    </source>
</evidence>
<accession>A0A8T8HWQ4</accession>
<dbReference type="EMBL" id="CP072788">
    <property type="protein sequence ID" value="QTR03043.1"/>
    <property type="molecule type" value="Genomic_DNA"/>
</dbReference>
<organism evidence="1 2">
    <name type="scientific">Saccharothrix algeriensis</name>
    <dbReference type="NCBI Taxonomy" id="173560"/>
    <lineage>
        <taxon>Bacteria</taxon>
        <taxon>Bacillati</taxon>
        <taxon>Actinomycetota</taxon>
        <taxon>Actinomycetes</taxon>
        <taxon>Pseudonocardiales</taxon>
        <taxon>Pseudonocardiaceae</taxon>
        <taxon>Saccharothrix</taxon>
    </lineage>
</organism>
<proteinExistence type="predicted"/>
<protein>
    <submittedName>
        <fullName evidence="1">Uncharacterized protein</fullName>
    </submittedName>
</protein>
<sequence length="52" mass="5856">MPRSRATTERRFTKGFTDVFSDDDDDDRLTLTADEQELLAGIEDGQPQAAPR</sequence>
<dbReference type="Proteomes" id="UP000671828">
    <property type="component" value="Chromosome"/>
</dbReference>
<reference evidence="1" key="1">
    <citation type="submission" date="2021-04" db="EMBL/GenBank/DDBJ databases">
        <title>Saccharothrix algeriensis WGS.</title>
        <authorList>
            <person name="Stuskova K."/>
            <person name="Hakalova E."/>
            <person name="Tebbal A.B."/>
            <person name="Eichmeier A."/>
        </authorList>
    </citation>
    <scope>NUCLEOTIDE SEQUENCE</scope>
    <source>
        <strain evidence="1">NRRL B-24137</strain>
    </source>
</reference>
<evidence type="ECO:0000313" key="1">
    <source>
        <dbReference type="EMBL" id="QTR03043.1"/>
    </source>
</evidence>
<name>A0A8T8HWQ4_9PSEU</name>
<gene>
    <name evidence="1" type="ORF">J7S33_29345</name>
</gene>
<dbReference type="AlphaFoldDB" id="A0A8T8HWQ4"/>